<keyword evidence="5" id="KW-0239">DNA-directed DNA polymerase</keyword>
<evidence type="ECO:0000313" key="10">
    <source>
        <dbReference type="EMBL" id="PCF50085.1"/>
    </source>
</evidence>
<comment type="caution">
    <text evidence="10">The sequence shown here is derived from an EMBL/GenBank/DDBJ whole genome shotgun (WGS) entry which is preliminary data.</text>
</comment>
<dbReference type="RefSeq" id="WP_096597368.1">
    <property type="nucleotide sequence ID" value="NZ_LR134263.1"/>
</dbReference>
<reference evidence="11 13" key="2">
    <citation type="submission" date="2017-06" db="EMBL/GenBank/DDBJ databases">
        <title>Identification of a new gene, sdsY, involved in staphylococcal internalization in non-professional phagocytic cells (NPPCs).</title>
        <authorList>
            <person name="Maali Y."/>
            <person name="Martins-Simoes P."/>
            <person name="Trouillet-Assant S."/>
            <person name="Laurent F."/>
            <person name="Diot A."/>
            <person name="Verhoeven P."/>
            <person name="Bouvard D."/>
            <person name="Vandenesch F."/>
            <person name="Bes M."/>
        </authorList>
    </citation>
    <scope>NUCLEOTIDE SEQUENCE [LARGE SCALE GENOMIC DNA]</scope>
    <source>
        <strain evidence="11 13">Heidy</strain>
    </source>
</reference>
<dbReference type="Proteomes" id="UP000266198">
    <property type="component" value="Unassembled WGS sequence"/>
</dbReference>
<dbReference type="Pfam" id="PF07733">
    <property type="entry name" value="DNA_pol3_alpha"/>
    <property type="match status" value="1"/>
</dbReference>
<evidence type="ECO:0000256" key="1">
    <source>
        <dbReference type="ARBA" id="ARBA00012417"/>
    </source>
</evidence>
<reference evidence="10 12" key="1">
    <citation type="journal article" date="2017" name="PLoS ONE">
        <title>Development of a real-time PCR for detection of Staphylococcus pseudintermedius using a novel automated comparison of whole-genome sequences.</title>
        <authorList>
            <person name="Verstappen K.M."/>
            <person name="Huijbregts L."/>
            <person name="Spaninks M."/>
            <person name="Wagenaar J.A."/>
            <person name="Fluit A.C."/>
            <person name="Duim B."/>
        </authorList>
    </citation>
    <scope>NUCLEOTIDE SEQUENCE [LARGE SCALE GENOMIC DNA]</scope>
    <source>
        <strain evidence="10 12">15S02591-1</strain>
    </source>
</reference>
<dbReference type="GO" id="GO:0008408">
    <property type="term" value="F:3'-5' exonuclease activity"/>
    <property type="evidence" value="ECO:0007669"/>
    <property type="project" value="InterPro"/>
</dbReference>
<feature type="domain" description="DNA polymerase helix-hairpin-helix motif" evidence="8">
    <location>
        <begin position="447"/>
        <end position="533"/>
    </location>
</feature>
<feature type="domain" description="Bacterial DNA polymerase III alpha subunit NTPase" evidence="7">
    <location>
        <begin position="4"/>
        <end position="167"/>
    </location>
</feature>
<dbReference type="AlphaFoldDB" id="A0AAX0QU13"/>
<feature type="domain" description="DNA polymerase III alpha subunit finger" evidence="9">
    <location>
        <begin position="199"/>
        <end position="362"/>
    </location>
</feature>
<dbReference type="EC" id="2.7.7.7" evidence="1"/>
<evidence type="ECO:0000313" key="12">
    <source>
        <dbReference type="Proteomes" id="UP000217473"/>
    </source>
</evidence>
<dbReference type="InterPro" id="IPR040982">
    <property type="entry name" value="DNA_pol3_finger"/>
</dbReference>
<evidence type="ECO:0000259" key="7">
    <source>
        <dbReference type="Pfam" id="PF07733"/>
    </source>
</evidence>
<evidence type="ECO:0000259" key="8">
    <source>
        <dbReference type="Pfam" id="PF14579"/>
    </source>
</evidence>
<evidence type="ECO:0000256" key="5">
    <source>
        <dbReference type="ARBA" id="ARBA00022932"/>
    </source>
</evidence>
<evidence type="ECO:0000313" key="11">
    <source>
        <dbReference type="EMBL" id="RIZ56283.1"/>
    </source>
</evidence>
<name>A0AAX0QU13_9STAP</name>
<dbReference type="EMBL" id="MWUR01000010">
    <property type="protein sequence ID" value="PCF50085.1"/>
    <property type="molecule type" value="Genomic_DNA"/>
</dbReference>
<evidence type="ECO:0000259" key="9">
    <source>
        <dbReference type="Pfam" id="PF17657"/>
    </source>
</evidence>
<gene>
    <name evidence="10" type="ORF">B5C07_07715</name>
    <name evidence="11" type="ORF">CDL68_01710</name>
</gene>
<dbReference type="Pfam" id="PF14579">
    <property type="entry name" value="HHH_6"/>
    <property type="match status" value="1"/>
</dbReference>
<keyword evidence="2" id="KW-0808">Transferase</keyword>
<dbReference type="GO" id="GO:0006260">
    <property type="term" value="P:DNA replication"/>
    <property type="evidence" value="ECO:0007669"/>
    <property type="project" value="UniProtKB-KW"/>
</dbReference>
<keyword evidence="4" id="KW-0235">DNA replication</keyword>
<sequence>MYKDVDVDIESKRRQEVIRALKNKYGEDKVLNVATFTTAGTKSCIKIAARGLGIEDTEAQYIASLIPTERGQQYTLSDCLYGNEEKGRKKQQQFINEMEKYPELLKTALGLESIVVAKSQHAGGVIIFNDEIHKHSAMMKAAKGEASITQWSLKDSEYMGLVKFDLLSIDNLDRIRSTLELMEKDGVIESKGSLKDTFNEYLHPRVLNHEDKRYYELASRGIVNDTFQFNTNIGIETLKRIKPENFEQFSAANSLMRLQSQEGKEPPMDIFIKHKENIQTWYDEMNEWGLTDSEIKVMEEHIGHTLGVSPVQEQAMGLSGDPRIANFTVEEQNKLRKAIAKPKGAALDEIKLLFYRKGKKQGTSKNLLDYVWETQFTPMFSYAFSSIHSNLYSIIGIQNLHLNLFYNPIYWQTACLNVDSGATSEDSEFLVDHEKIANGIGKIKEFGVEVKLPDVNKSDFAFTPDAEHNVIIYGLKPVKSLNSKTTHHIIENRPYNSIEDVLTKLYDNKLVTNTQLINMVKSGMLDNICESRKVAMMEVIKHITKVPETLTMQNIKTLIESGILEGRPEEEMVLFRESFKNKVVRKEKQGKYNVKIFKVEDMELYDKLFGNTGVVNVTSNYYEVDEKQFKKVFDKKIKDLKEWLKSDEQLKKVQSYELNKQWIKYALGSYSKWEMETLSFYYHEHELSQVDSKMYNLSRYNELPEEPQIVDTFMFKGREFPKYKIDSIAGVVISKNATKNMVTIIATDGSVVPIKYQGNFSYYNKAVKRNGKIVEDSWFGKGNLLIVSGFRRGNQFVAKRYADSNTSTTTKLIDYVGKNGEVTFKLEREYI</sequence>
<protein>
    <recommendedName>
        <fullName evidence="1">DNA-directed DNA polymerase</fullName>
        <ecNumber evidence="1">2.7.7.7</ecNumber>
    </recommendedName>
</protein>
<dbReference type="InterPro" id="IPR029460">
    <property type="entry name" value="DNAPol_HHH"/>
</dbReference>
<evidence type="ECO:0000313" key="13">
    <source>
        <dbReference type="Proteomes" id="UP000266198"/>
    </source>
</evidence>
<dbReference type="Proteomes" id="UP000217473">
    <property type="component" value="Unassembled WGS sequence"/>
</dbReference>
<dbReference type="InterPro" id="IPR041931">
    <property type="entry name" value="DNA_pol3_alpha_thumb_dom"/>
</dbReference>
<dbReference type="Pfam" id="PF17657">
    <property type="entry name" value="DNA_pol3_finger"/>
    <property type="match status" value="1"/>
</dbReference>
<dbReference type="EMBL" id="NIPK01000002">
    <property type="protein sequence ID" value="RIZ56283.1"/>
    <property type="molecule type" value="Genomic_DNA"/>
</dbReference>
<proteinExistence type="predicted"/>
<evidence type="ECO:0000256" key="2">
    <source>
        <dbReference type="ARBA" id="ARBA00022679"/>
    </source>
</evidence>
<dbReference type="PANTHER" id="PTHR32294:SF0">
    <property type="entry name" value="DNA POLYMERASE III SUBUNIT ALPHA"/>
    <property type="match status" value="1"/>
</dbReference>
<organism evidence="10 12">
    <name type="scientific">Staphylococcus delphini</name>
    <dbReference type="NCBI Taxonomy" id="53344"/>
    <lineage>
        <taxon>Bacteria</taxon>
        <taxon>Bacillati</taxon>
        <taxon>Bacillota</taxon>
        <taxon>Bacilli</taxon>
        <taxon>Bacillales</taxon>
        <taxon>Staphylococcaceae</taxon>
        <taxon>Staphylococcus</taxon>
        <taxon>Staphylococcus intermedius group</taxon>
    </lineage>
</organism>
<comment type="catalytic activity">
    <reaction evidence="6">
        <text>DNA(n) + a 2'-deoxyribonucleoside 5'-triphosphate = DNA(n+1) + diphosphate</text>
        <dbReference type="Rhea" id="RHEA:22508"/>
        <dbReference type="Rhea" id="RHEA-COMP:17339"/>
        <dbReference type="Rhea" id="RHEA-COMP:17340"/>
        <dbReference type="ChEBI" id="CHEBI:33019"/>
        <dbReference type="ChEBI" id="CHEBI:61560"/>
        <dbReference type="ChEBI" id="CHEBI:173112"/>
        <dbReference type="EC" id="2.7.7.7"/>
    </reaction>
</comment>
<dbReference type="PANTHER" id="PTHR32294">
    <property type="entry name" value="DNA POLYMERASE III SUBUNIT ALPHA"/>
    <property type="match status" value="1"/>
</dbReference>
<evidence type="ECO:0000256" key="3">
    <source>
        <dbReference type="ARBA" id="ARBA00022695"/>
    </source>
</evidence>
<dbReference type="GO" id="GO:0003887">
    <property type="term" value="F:DNA-directed DNA polymerase activity"/>
    <property type="evidence" value="ECO:0007669"/>
    <property type="project" value="UniProtKB-KW"/>
</dbReference>
<evidence type="ECO:0000256" key="4">
    <source>
        <dbReference type="ARBA" id="ARBA00022705"/>
    </source>
</evidence>
<keyword evidence="3" id="KW-0548">Nucleotidyltransferase</keyword>
<accession>A0AAX0QU13</accession>
<dbReference type="Gene3D" id="1.10.10.1600">
    <property type="entry name" value="Bacterial DNA polymerase III alpha subunit, thumb domain"/>
    <property type="match status" value="1"/>
</dbReference>
<evidence type="ECO:0000256" key="6">
    <source>
        <dbReference type="ARBA" id="ARBA00049244"/>
    </source>
</evidence>
<dbReference type="InterPro" id="IPR011708">
    <property type="entry name" value="DNA_pol3_alpha_NTPase_dom"/>
</dbReference>
<dbReference type="Gene3D" id="1.10.150.870">
    <property type="match status" value="1"/>
</dbReference>
<keyword evidence="13" id="KW-1185">Reference proteome</keyword>
<dbReference type="InterPro" id="IPR004805">
    <property type="entry name" value="DnaE2/DnaE/PolC"/>
</dbReference>